<evidence type="ECO:0000313" key="4">
    <source>
        <dbReference type="EMBL" id="SDU17062.1"/>
    </source>
</evidence>
<sequence length="189" mass="19417">MGNSFPMSATGRVMRIPEQVTTRSGAPMAKFTIAVQDFARQPDGSWVPRQVVNHDVVAFGMAAQAVAALRLEAGDPVIVVGDLVFNAYQTRDGVRASCEIRARAVALDASADGVTISRNAAKSVEHASATAGAVPPAAASGAPPAKSAGEEFRPAPVPPPPPSIPETPAAHQPVPRWPDPAAEASGVGR</sequence>
<dbReference type="InterPro" id="IPR000424">
    <property type="entry name" value="Primosome_PriB/ssb"/>
</dbReference>
<evidence type="ECO:0000256" key="1">
    <source>
        <dbReference type="ARBA" id="ARBA00023125"/>
    </source>
</evidence>
<feature type="region of interest" description="Disordered" evidence="3">
    <location>
        <begin position="131"/>
        <end position="189"/>
    </location>
</feature>
<organism evidence="4 5">
    <name type="scientific">Jiangella alkaliphila</name>
    <dbReference type="NCBI Taxonomy" id="419479"/>
    <lineage>
        <taxon>Bacteria</taxon>
        <taxon>Bacillati</taxon>
        <taxon>Actinomycetota</taxon>
        <taxon>Actinomycetes</taxon>
        <taxon>Jiangellales</taxon>
        <taxon>Jiangellaceae</taxon>
        <taxon>Jiangella</taxon>
    </lineage>
</organism>
<dbReference type="SUPFAM" id="SSF50249">
    <property type="entry name" value="Nucleic acid-binding proteins"/>
    <property type="match status" value="1"/>
</dbReference>
<keyword evidence="1 2" id="KW-0238">DNA-binding</keyword>
<accession>A0A1H2GC67</accession>
<dbReference type="EMBL" id="LT629791">
    <property type="protein sequence ID" value="SDU17062.1"/>
    <property type="molecule type" value="Genomic_DNA"/>
</dbReference>
<dbReference type="Proteomes" id="UP000182977">
    <property type="component" value="Chromosome I"/>
</dbReference>
<feature type="compositionally biased region" description="Low complexity" evidence="3">
    <location>
        <begin position="131"/>
        <end position="147"/>
    </location>
</feature>
<evidence type="ECO:0000313" key="5">
    <source>
        <dbReference type="Proteomes" id="UP000182977"/>
    </source>
</evidence>
<dbReference type="STRING" id="419479.SAMN04488563_0410"/>
<proteinExistence type="predicted"/>
<reference evidence="5" key="1">
    <citation type="submission" date="2016-10" db="EMBL/GenBank/DDBJ databases">
        <authorList>
            <person name="Varghese N."/>
            <person name="Submissions S."/>
        </authorList>
    </citation>
    <scope>NUCLEOTIDE SEQUENCE [LARGE SCALE GENOMIC DNA]</scope>
    <source>
        <strain evidence="5">DSM 45079</strain>
    </source>
</reference>
<protein>
    <submittedName>
        <fullName evidence="4">Single-stranded DNA-binding protein</fullName>
    </submittedName>
</protein>
<dbReference type="PROSITE" id="PS50935">
    <property type="entry name" value="SSB"/>
    <property type="match status" value="1"/>
</dbReference>
<dbReference type="InterPro" id="IPR012340">
    <property type="entry name" value="NA-bd_OB-fold"/>
</dbReference>
<gene>
    <name evidence="4" type="ORF">SAMN04488563_0410</name>
</gene>
<feature type="compositionally biased region" description="Pro residues" evidence="3">
    <location>
        <begin position="155"/>
        <end position="165"/>
    </location>
</feature>
<dbReference type="CDD" id="cd04496">
    <property type="entry name" value="SSB_OBF"/>
    <property type="match status" value="1"/>
</dbReference>
<dbReference type="GO" id="GO:0003697">
    <property type="term" value="F:single-stranded DNA binding"/>
    <property type="evidence" value="ECO:0007669"/>
    <property type="project" value="InterPro"/>
</dbReference>
<dbReference type="AlphaFoldDB" id="A0A1H2GC67"/>
<evidence type="ECO:0000256" key="2">
    <source>
        <dbReference type="PROSITE-ProRule" id="PRU00252"/>
    </source>
</evidence>
<name>A0A1H2GC67_9ACTN</name>
<dbReference type="Gene3D" id="2.40.50.140">
    <property type="entry name" value="Nucleic acid-binding proteins"/>
    <property type="match status" value="1"/>
</dbReference>
<evidence type="ECO:0000256" key="3">
    <source>
        <dbReference type="SAM" id="MobiDB-lite"/>
    </source>
</evidence>
<dbReference type="Pfam" id="PF00436">
    <property type="entry name" value="SSB"/>
    <property type="match status" value="1"/>
</dbReference>
<keyword evidence="5" id="KW-1185">Reference proteome</keyword>